<dbReference type="AlphaFoldDB" id="A0AA37P4B7"/>
<dbReference type="GeneID" id="92755877"/>
<evidence type="ECO:0000313" key="2">
    <source>
        <dbReference type="Proteomes" id="UP001055105"/>
    </source>
</evidence>
<protein>
    <submittedName>
        <fullName evidence="1">Conjugal transfer protein</fullName>
    </submittedName>
</protein>
<accession>A0AA37P4B7</accession>
<dbReference type="Gene3D" id="2.60.40.2410">
    <property type="entry name" value="Uncharacterised protein PF12988, DUF3872"/>
    <property type="match status" value="1"/>
</dbReference>
<gene>
    <name evidence="1" type="ORF">CE91St16_28210</name>
</gene>
<dbReference type="PROSITE" id="PS51257">
    <property type="entry name" value="PROKAR_LIPOPROTEIN"/>
    <property type="match status" value="1"/>
</dbReference>
<dbReference type="Proteomes" id="UP001055105">
    <property type="component" value="Unassembled WGS sequence"/>
</dbReference>
<organism evidence="1 2">
    <name type="scientific">Alistipes finegoldii</name>
    <dbReference type="NCBI Taxonomy" id="214856"/>
    <lineage>
        <taxon>Bacteria</taxon>
        <taxon>Pseudomonadati</taxon>
        <taxon>Bacteroidota</taxon>
        <taxon>Bacteroidia</taxon>
        <taxon>Bacteroidales</taxon>
        <taxon>Rikenellaceae</taxon>
        <taxon>Alistipes</taxon>
    </lineage>
</organism>
<proteinExistence type="predicted"/>
<dbReference type="Pfam" id="PF12988">
    <property type="entry name" value="TraQ_transposon"/>
    <property type="match status" value="1"/>
</dbReference>
<dbReference type="InterPro" id="IPR024355">
    <property type="entry name" value="TraQ_bacteroidetes"/>
</dbReference>
<dbReference type="InterPro" id="IPR038707">
    <property type="entry name" value="TraQ_sf"/>
</dbReference>
<dbReference type="RefSeq" id="WP_015546360.1">
    <property type="nucleotide sequence ID" value="NZ_AP025581.1"/>
</dbReference>
<reference evidence="1" key="1">
    <citation type="submission" date="2022-01" db="EMBL/GenBank/DDBJ databases">
        <title>Novel bile acid biosynthetic pathways are enriched in the microbiome of centenarians.</title>
        <authorList>
            <person name="Sato Y."/>
            <person name="Atarashi K."/>
            <person name="Plichta R.D."/>
            <person name="Arai Y."/>
            <person name="Sasajima S."/>
            <person name="Kearney M.S."/>
            <person name="Suda W."/>
            <person name="Takeshita K."/>
            <person name="Sasaki T."/>
            <person name="Okamoto S."/>
            <person name="Skelly N.A."/>
            <person name="Okamura Y."/>
            <person name="Vlamakis H."/>
            <person name="Li Y."/>
            <person name="Tanoue T."/>
            <person name="Takei H."/>
            <person name="Nittono H."/>
            <person name="Narushima S."/>
            <person name="Irie J."/>
            <person name="Itoh H."/>
            <person name="Moriya K."/>
            <person name="Sugiura Y."/>
            <person name="Suematsu M."/>
            <person name="Moritoki N."/>
            <person name="Shibata S."/>
            <person name="Littman R.D."/>
            <person name="Fischbach A.M."/>
            <person name="Uwamino Y."/>
            <person name="Inoue T."/>
            <person name="Honda A."/>
            <person name="Hattori M."/>
            <person name="Murai T."/>
            <person name="Xavier J.R."/>
            <person name="Hirose N."/>
            <person name="Honda K."/>
        </authorList>
    </citation>
    <scope>NUCLEOTIDE SEQUENCE</scope>
    <source>
        <strain evidence="1">CE91-St16</strain>
    </source>
</reference>
<dbReference type="EMBL" id="BQOL01000002">
    <property type="protein sequence ID" value="GKI19913.1"/>
    <property type="molecule type" value="Genomic_DNA"/>
</dbReference>
<comment type="caution">
    <text evidence="1">The sequence shown here is derived from an EMBL/GenBank/DDBJ whole genome shotgun (WGS) entry which is preliminary data.</text>
</comment>
<evidence type="ECO:0000313" key="1">
    <source>
        <dbReference type="EMBL" id="GKI19913.1"/>
    </source>
</evidence>
<name>A0AA37P4B7_9BACT</name>
<sequence length="141" mass="16292">MRKIKICGIFAALLSLFSCNDKIDVQQAYDFGITTWYLQKTIKPGQPVEIRFYLTREGYYADAEFSIGYVQIEGDGVVYDTGNSRLINREFCALQEISDLQDGVFTLYYRSLSDKNSTLKFIVMDNFGQTRELQIEFESEI</sequence>